<protein>
    <submittedName>
        <fullName evidence="1">Uncharacterized protein</fullName>
    </submittedName>
</protein>
<dbReference type="AlphaFoldDB" id="A0AAW1YRI1"/>
<accession>A0AAW1YRI1</accession>
<sequence>MSISLYDWKVIGGLPISGISYKEFIPANDDLQQSEFRGHKLDLTVSDEGKLATYVTFWLSRSNESVNYHPTAFTKAEDCFLIDDEQLSDERFEFLFCMRSTLLPVRVDDHLSLEPHYPDRFARQFGYAQSVLSTSFSFRISKRQQYFIEDLVRAQPVLHRKNTTTQFLILCSIHHEVCIW</sequence>
<evidence type="ECO:0000313" key="2">
    <source>
        <dbReference type="Proteomes" id="UP001457282"/>
    </source>
</evidence>
<organism evidence="1 2">
    <name type="scientific">Rubus argutus</name>
    <name type="common">Southern blackberry</name>
    <dbReference type="NCBI Taxonomy" id="59490"/>
    <lineage>
        <taxon>Eukaryota</taxon>
        <taxon>Viridiplantae</taxon>
        <taxon>Streptophyta</taxon>
        <taxon>Embryophyta</taxon>
        <taxon>Tracheophyta</taxon>
        <taxon>Spermatophyta</taxon>
        <taxon>Magnoliopsida</taxon>
        <taxon>eudicotyledons</taxon>
        <taxon>Gunneridae</taxon>
        <taxon>Pentapetalae</taxon>
        <taxon>rosids</taxon>
        <taxon>fabids</taxon>
        <taxon>Rosales</taxon>
        <taxon>Rosaceae</taxon>
        <taxon>Rosoideae</taxon>
        <taxon>Rosoideae incertae sedis</taxon>
        <taxon>Rubus</taxon>
    </lineage>
</organism>
<comment type="caution">
    <text evidence="1">The sequence shown here is derived from an EMBL/GenBank/DDBJ whole genome shotgun (WGS) entry which is preliminary data.</text>
</comment>
<proteinExistence type="predicted"/>
<dbReference type="Proteomes" id="UP001457282">
    <property type="component" value="Unassembled WGS sequence"/>
</dbReference>
<evidence type="ECO:0000313" key="1">
    <source>
        <dbReference type="EMBL" id="KAK9951316.1"/>
    </source>
</evidence>
<name>A0AAW1YRI1_RUBAR</name>
<reference evidence="1 2" key="1">
    <citation type="journal article" date="2023" name="G3 (Bethesda)">
        <title>A chromosome-length genome assembly and annotation of blackberry (Rubus argutus, cv. 'Hillquist').</title>
        <authorList>
            <person name="Bruna T."/>
            <person name="Aryal R."/>
            <person name="Dudchenko O."/>
            <person name="Sargent D.J."/>
            <person name="Mead D."/>
            <person name="Buti M."/>
            <person name="Cavallini A."/>
            <person name="Hytonen T."/>
            <person name="Andres J."/>
            <person name="Pham M."/>
            <person name="Weisz D."/>
            <person name="Mascagni F."/>
            <person name="Usai G."/>
            <person name="Natali L."/>
            <person name="Bassil N."/>
            <person name="Fernandez G.E."/>
            <person name="Lomsadze A."/>
            <person name="Armour M."/>
            <person name="Olukolu B."/>
            <person name="Poorten T."/>
            <person name="Britton C."/>
            <person name="Davik J."/>
            <person name="Ashrafi H."/>
            <person name="Aiden E.L."/>
            <person name="Borodovsky M."/>
            <person name="Worthington M."/>
        </authorList>
    </citation>
    <scope>NUCLEOTIDE SEQUENCE [LARGE SCALE GENOMIC DNA]</scope>
    <source>
        <strain evidence="1">PI 553951</strain>
    </source>
</reference>
<keyword evidence="2" id="KW-1185">Reference proteome</keyword>
<dbReference type="EMBL" id="JBEDUW010000001">
    <property type="protein sequence ID" value="KAK9951316.1"/>
    <property type="molecule type" value="Genomic_DNA"/>
</dbReference>
<gene>
    <name evidence="1" type="ORF">M0R45_006770</name>
</gene>